<organism evidence="1 2">
    <name type="scientific">Agaribacillus aureus</name>
    <dbReference type="NCBI Taxonomy" id="3051825"/>
    <lineage>
        <taxon>Bacteria</taxon>
        <taxon>Pseudomonadati</taxon>
        <taxon>Bacteroidota</taxon>
        <taxon>Cytophagia</taxon>
        <taxon>Cytophagales</taxon>
        <taxon>Splendidivirgaceae</taxon>
        <taxon>Agaribacillus</taxon>
    </lineage>
</organism>
<gene>
    <name evidence="1" type="ORF">QQ020_22585</name>
</gene>
<comment type="caution">
    <text evidence="1">The sequence shown here is derived from an EMBL/GenBank/DDBJ whole genome shotgun (WGS) entry which is preliminary data.</text>
</comment>
<keyword evidence="2" id="KW-1185">Reference proteome</keyword>
<sequence>MKAKIIRLSKDPGGDGYHLLLKVKGQTLTAKVEPHVAEQLIAAEKFNKIKPRLYQPPAKDCPDKLSKHLDKLIHSFYSRKDLFKDIGQWIRYVTLSTDKEHLPDDDYFDLLFFLYQLKDVLKPDEERER</sequence>
<proteinExistence type="predicted"/>
<accession>A0ABT8LAU4</accession>
<name>A0ABT8LAU4_9BACT</name>
<evidence type="ECO:0000313" key="1">
    <source>
        <dbReference type="EMBL" id="MDN5214885.1"/>
    </source>
</evidence>
<dbReference type="RefSeq" id="WP_346760223.1">
    <property type="nucleotide sequence ID" value="NZ_JAUJEB010000005.1"/>
</dbReference>
<protein>
    <submittedName>
        <fullName evidence="1">Uncharacterized protein</fullName>
    </submittedName>
</protein>
<dbReference type="Proteomes" id="UP001172083">
    <property type="component" value="Unassembled WGS sequence"/>
</dbReference>
<reference evidence="1" key="1">
    <citation type="submission" date="2023-06" db="EMBL/GenBank/DDBJ databases">
        <title>Genomic of Agaribacillus aureum.</title>
        <authorList>
            <person name="Wang G."/>
        </authorList>
    </citation>
    <scope>NUCLEOTIDE SEQUENCE</scope>
    <source>
        <strain evidence="1">BMA12</strain>
    </source>
</reference>
<dbReference type="EMBL" id="JAUJEB010000005">
    <property type="protein sequence ID" value="MDN5214885.1"/>
    <property type="molecule type" value="Genomic_DNA"/>
</dbReference>
<evidence type="ECO:0000313" key="2">
    <source>
        <dbReference type="Proteomes" id="UP001172083"/>
    </source>
</evidence>